<reference evidence="2" key="1">
    <citation type="journal article" date="2023" name="Mol. Phylogenet. Evol.">
        <title>Genome-scale phylogeny and comparative genomics of the fungal order Sordariales.</title>
        <authorList>
            <person name="Hensen N."/>
            <person name="Bonometti L."/>
            <person name="Westerberg I."/>
            <person name="Brannstrom I.O."/>
            <person name="Guillou S."/>
            <person name="Cros-Aarteil S."/>
            <person name="Calhoun S."/>
            <person name="Haridas S."/>
            <person name="Kuo A."/>
            <person name="Mondo S."/>
            <person name="Pangilinan J."/>
            <person name="Riley R."/>
            <person name="LaButti K."/>
            <person name="Andreopoulos B."/>
            <person name="Lipzen A."/>
            <person name="Chen C."/>
            <person name="Yan M."/>
            <person name="Daum C."/>
            <person name="Ng V."/>
            <person name="Clum A."/>
            <person name="Steindorff A."/>
            <person name="Ohm R.A."/>
            <person name="Martin F."/>
            <person name="Silar P."/>
            <person name="Natvig D.O."/>
            <person name="Lalanne C."/>
            <person name="Gautier V."/>
            <person name="Ament-Velasquez S.L."/>
            <person name="Kruys A."/>
            <person name="Hutchinson M.I."/>
            <person name="Powell A.J."/>
            <person name="Barry K."/>
            <person name="Miller A.N."/>
            <person name="Grigoriev I.V."/>
            <person name="Debuchy R."/>
            <person name="Gladieux P."/>
            <person name="Hiltunen Thoren M."/>
            <person name="Johannesson H."/>
        </authorList>
    </citation>
    <scope>NUCLEOTIDE SEQUENCE</scope>
    <source>
        <strain evidence="2">CBS 315.58</strain>
    </source>
</reference>
<comment type="caution">
    <text evidence="2">The sequence shown here is derived from an EMBL/GenBank/DDBJ whole genome shotgun (WGS) entry which is preliminary data.</text>
</comment>
<gene>
    <name evidence="2" type="ORF">QBC40DRAFT_318474</name>
</gene>
<keyword evidence="3" id="KW-1185">Reference proteome</keyword>
<feature type="compositionally biased region" description="Acidic residues" evidence="1">
    <location>
        <begin position="91"/>
        <end position="100"/>
    </location>
</feature>
<reference evidence="2" key="2">
    <citation type="submission" date="2023-05" db="EMBL/GenBank/DDBJ databases">
        <authorList>
            <consortium name="Lawrence Berkeley National Laboratory"/>
            <person name="Steindorff A."/>
            <person name="Hensen N."/>
            <person name="Bonometti L."/>
            <person name="Westerberg I."/>
            <person name="Brannstrom I.O."/>
            <person name="Guillou S."/>
            <person name="Cros-Aarteil S."/>
            <person name="Calhoun S."/>
            <person name="Haridas S."/>
            <person name="Kuo A."/>
            <person name="Mondo S."/>
            <person name="Pangilinan J."/>
            <person name="Riley R."/>
            <person name="Labutti K."/>
            <person name="Andreopoulos B."/>
            <person name="Lipzen A."/>
            <person name="Chen C."/>
            <person name="Yanf M."/>
            <person name="Daum C."/>
            <person name="Ng V."/>
            <person name="Clum A."/>
            <person name="Ohm R."/>
            <person name="Martin F."/>
            <person name="Silar P."/>
            <person name="Natvig D."/>
            <person name="Lalanne C."/>
            <person name="Gautier V."/>
            <person name="Ament-Velasquez S.L."/>
            <person name="Kruys A."/>
            <person name="Hutchinson M.I."/>
            <person name="Powell A.J."/>
            <person name="Barry K."/>
            <person name="Miller A.N."/>
            <person name="Grigoriev I.V."/>
            <person name="Debuchy R."/>
            <person name="Gladieux P."/>
            <person name="Thoren M.H."/>
            <person name="Johannesson H."/>
        </authorList>
    </citation>
    <scope>NUCLEOTIDE SEQUENCE</scope>
    <source>
        <strain evidence="2">CBS 315.58</strain>
    </source>
</reference>
<sequence>MDQLYWDTFGPEDDVYDDVLFYQALQLIRQCPCRRFQDSGSVSHCVRCKALHALFARRLGIVSSQASARSDHLAVEETPSEELGDGALDERWDENDSESDDERRLEEVPDRPRWRDASAEQSDYSFNTADTSDAESEQLGTESDIGSPEFNLPALQLTFMSHRQQIPHRPRNTTNLRRAAQITFGQSYGKGTAHAVGLFANCDDPSIWLRLGYWIRRQKETWLHTSRIGYLILRATP</sequence>
<name>A0AAN7AVV1_9PEZI</name>
<feature type="compositionally biased region" description="Polar residues" evidence="1">
    <location>
        <begin position="119"/>
        <end position="131"/>
    </location>
</feature>
<dbReference type="EMBL" id="MU863891">
    <property type="protein sequence ID" value="KAK4203121.1"/>
    <property type="molecule type" value="Genomic_DNA"/>
</dbReference>
<evidence type="ECO:0000313" key="2">
    <source>
        <dbReference type="EMBL" id="KAK4203121.1"/>
    </source>
</evidence>
<feature type="region of interest" description="Disordered" evidence="1">
    <location>
        <begin position="68"/>
        <end position="146"/>
    </location>
</feature>
<proteinExistence type="predicted"/>
<dbReference type="AlphaFoldDB" id="A0AAN7AVV1"/>
<evidence type="ECO:0000313" key="3">
    <source>
        <dbReference type="Proteomes" id="UP001303160"/>
    </source>
</evidence>
<organism evidence="2 3">
    <name type="scientific">Triangularia verruculosa</name>
    <dbReference type="NCBI Taxonomy" id="2587418"/>
    <lineage>
        <taxon>Eukaryota</taxon>
        <taxon>Fungi</taxon>
        <taxon>Dikarya</taxon>
        <taxon>Ascomycota</taxon>
        <taxon>Pezizomycotina</taxon>
        <taxon>Sordariomycetes</taxon>
        <taxon>Sordariomycetidae</taxon>
        <taxon>Sordariales</taxon>
        <taxon>Podosporaceae</taxon>
        <taxon>Triangularia</taxon>
    </lineage>
</organism>
<protein>
    <submittedName>
        <fullName evidence="2">Uncharacterized protein</fullName>
    </submittedName>
</protein>
<feature type="compositionally biased region" description="Basic and acidic residues" evidence="1">
    <location>
        <begin position="101"/>
        <end position="118"/>
    </location>
</feature>
<evidence type="ECO:0000256" key="1">
    <source>
        <dbReference type="SAM" id="MobiDB-lite"/>
    </source>
</evidence>
<dbReference type="Proteomes" id="UP001303160">
    <property type="component" value="Unassembled WGS sequence"/>
</dbReference>
<accession>A0AAN7AVV1</accession>